<dbReference type="AlphaFoldDB" id="A0A291HN46"/>
<name>A0A291HN46_9GAMM</name>
<evidence type="ECO:0000313" key="1">
    <source>
        <dbReference type="EMBL" id="ATG73646.1"/>
    </source>
</evidence>
<dbReference type="Proteomes" id="UP000217763">
    <property type="component" value="Chromosome"/>
</dbReference>
<accession>A0A291HN46</accession>
<dbReference type="KEGG" id="zdf:AN401_07075"/>
<evidence type="ECO:0000313" key="2">
    <source>
        <dbReference type="Proteomes" id="UP000217763"/>
    </source>
</evidence>
<dbReference type="RefSeq" id="WP_096778920.1">
    <property type="nucleotide sequence ID" value="NZ_CP012621.1"/>
</dbReference>
<sequence>MDTKVEVTVRSYHDGYRTSRVEGMQASCAIGPEAAVLKLARKLFTHYRVELLESYPHGTNGNIVGRWEIAEE</sequence>
<dbReference type="EMBL" id="CP012621">
    <property type="protein sequence ID" value="ATG73646.1"/>
    <property type="molecule type" value="Genomic_DNA"/>
</dbReference>
<organism evidence="1 2">
    <name type="scientific">Zobellella denitrificans</name>
    <dbReference type="NCBI Taxonomy" id="347534"/>
    <lineage>
        <taxon>Bacteria</taxon>
        <taxon>Pseudomonadati</taxon>
        <taxon>Pseudomonadota</taxon>
        <taxon>Gammaproteobacteria</taxon>
        <taxon>Aeromonadales</taxon>
        <taxon>Aeromonadaceae</taxon>
        <taxon>Zobellella</taxon>
    </lineage>
</organism>
<protein>
    <submittedName>
        <fullName evidence="1">Uncharacterized protein</fullName>
    </submittedName>
</protein>
<keyword evidence="2" id="KW-1185">Reference proteome</keyword>
<proteinExistence type="predicted"/>
<gene>
    <name evidence="1" type="ORF">AN401_07075</name>
</gene>
<reference evidence="2" key="1">
    <citation type="submission" date="2015-09" db="EMBL/GenBank/DDBJ databases">
        <authorList>
            <person name="Shao Z."/>
            <person name="Wang L."/>
        </authorList>
    </citation>
    <scope>NUCLEOTIDE SEQUENCE [LARGE SCALE GENOMIC DNA]</scope>
    <source>
        <strain evidence="2">F13-1</strain>
    </source>
</reference>